<feature type="region of interest" description="Disordered" evidence="1">
    <location>
        <begin position="1"/>
        <end position="30"/>
    </location>
</feature>
<name>A0A0A8XYE3_ARUDO</name>
<accession>A0A0A8XYE3</accession>
<reference evidence="2" key="2">
    <citation type="journal article" date="2015" name="Data Brief">
        <title>Shoot transcriptome of the giant reed, Arundo donax.</title>
        <authorList>
            <person name="Barrero R.A."/>
            <person name="Guerrero F.D."/>
            <person name="Moolhuijzen P."/>
            <person name="Goolsby J.A."/>
            <person name="Tidwell J."/>
            <person name="Bellgard S.E."/>
            <person name="Bellgard M.I."/>
        </authorList>
    </citation>
    <scope>NUCLEOTIDE SEQUENCE</scope>
    <source>
        <tissue evidence="2">Shoot tissue taken approximately 20 cm above the soil surface</tissue>
    </source>
</reference>
<proteinExistence type="predicted"/>
<feature type="compositionally biased region" description="Polar residues" evidence="1">
    <location>
        <begin position="7"/>
        <end position="21"/>
    </location>
</feature>
<evidence type="ECO:0000256" key="1">
    <source>
        <dbReference type="SAM" id="MobiDB-lite"/>
    </source>
</evidence>
<organism evidence="2">
    <name type="scientific">Arundo donax</name>
    <name type="common">Giant reed</name>
    <name type="synonym">Donax arundinaceus</name>
    <dbReference type="NCBI Taxonomy" id="35708"/>
    <lineage>
        <taxon>Eukaryota</taxon>
        <taxon>Viridiplantae</taxon>
        <taxon>Streptophyta</taxon>
        <taxon>Embryophyta</taxon>
        <taxon>Tracheophyta</taxon>
        <taxon>Spermatophyta</taxon>
        <taxon>Magnoliopsida</taxon>
        <taxon>Liliopsida</taxon>
        <taxon>Poales</taxon>
        <taxon>Poaceae</taxon>
        <taxon>PACMAD clade</taxon>
        <taxon>Arundinoideae</taxon>
        <taxon>Arundineae</taxon>
        <taxon>Arundo</taxon>
    </lineage>
</organism>
<reference evidence="2" key="1">
    <citation type="submission" date="2014-09" db="EMBL/GenBank/DDBJ databases">
        <authorList>
            <person name="Magalhaes I.L.F."/>
            <person name="Oliveira U."/>
            <person name="Santos F.R."/>
            <person name="Vidigal T.H.D.A."/>
            <person name="Brescovit A.D."/>
            <person name="Santos A.J."/>
        </authorList>
    </citation>
    <scope>NUCLEOTIDE SEQUENCE</scope>
    <source>
        <tissue evidence="2">Shoot tissue taken approximately 20 cm above the soil surface</tissue>
    </source>
</reference>
<dbReference type="AlphaFoldDB" id="A0A0A8XYE3"/>
<evidence type="ECO:0000313" key="2">
    <source>
        <dbReference type="EMBL" id="JAD17788.1"/>
    </source>
</evidence>
<dbReference type="EMBL" id="GBRH01280107">
    <property type="protein sequence ID" value="JAD17788.1"/>
    <property type="molecule type" value="Transcribed_RNA"/>
</dbReference>
<sequence length="30" mass="3527">MVHCLLQSHQRGTNTPTTTRHYQLMEDKSL</sequence>
<protein>
    <submittedName>
        <fullName evidence="2">Uncharacterized protein</fullName>
    </submittedName>
</protein>